<organism evidence="18">
    <name type="scientific">Prunus dulcis</name>
    <name type="common">Almond</name>
    <name type="synonym">Amygdalus dulcis</name>
    <dbReference type="NCBI Taxonomy" id="3755"/>
    <lineage>
        <taxon>Eukaryota</taxon>
        <taxon>Viridiplantae</taxon>
        <taxon>Streptophyta</taxon>
        <taxon>Embryophyta</taxon>
        <taxon>Tracheophyta</taxon>
        <taxon>Spermatophyta</taxon>
        <taxon>Magnoliopsida</taxon>
        <taxon>eudicotyledons</taxon>
        <taxon>Gunneridae</taxon>
        <taxon>Pentapetalae</taxon>
        <taxon>rosids</taxon>
        <taxon>fabids</taxon>
        <taxon>Rosales</taxon>
        <taxon>Rosaceae</taxon>
        <taxon>Amygdaloideae</taxon>
        <taxon>Amygdaleae</taxon>
        <taxon>Prunus</taxon>
    </lineage>
</organism>
<proteinExistence type="inferred from homology"/>
<evidence type="ECO:0000256" key="7">
    <source>
        <dbReference type="ARBA" id="ARBA00022692"/>
    </source>
</evidence>
<evidence type="ECO:0000256" key="13">
    <source>
        <dbReference type="ARBA" id="ARBA00023136"/>
    </source>
</evidence>
<evidence type="ECO:0000256" key="9">
    <source>
        <dbReference type="ARBA" id="ARBA00022741"/>
    </source>
</evidence>
<comment type="pathway">
    <text evidence="1">Cofactor biosynthesis; FAD biosynthesis; FAD from FMN: step 1/1.</text>
</comment>
<dbReference type="EC" id="2.7.7.2" evidence="3"/>
<dbReference type="GO" id="GO:0005524">
    <property type="term" value="F:ATP binding"/>
    <property type="evidence" value="ECO:0007669"/>
    <property type="project" value="UniProtKB-KW"/>
</dbReference>
<dbReference type="UniPathway" id="UPA00277">
    <property type="reaction ID" value="UER00407"/>
</dbReference>
<dbReference type="InterPro" id="IPR029058">
    <property type="entry name" value="AB_hydrolase_fold"/>
</dbReference>
<feature type="domain" description="FAD synthetase" evidence="17">
    <location>
        <begin position="147"/>
        <end position="288"/>
    </location>
</feature>
<dbReference type="GO" id="GO:0006747">
    <property type="term" value="P:FAD biosynthetic process"/>
    <property type="evidence" value="ECO:0007669"/>
    <property type="project" value="UniProtKB-UniPathway"/>
</dbReference>
<keyword evidence="4" id="KW-0285">Flavoprotein</keyword>
<keyword evidence="12" id="KW-1133">Transmembrane helix</keyword>
<dbReference type="Pfam" id="PF06574">
    <property type="entry name" value="FAD_syn"/>
    <property type="match status" value="1"/>
</dbReference>
<evidence type="ECO:0000256" key="15">
    <source>
        <dbReference type="ARBA" id="ARBA00034303"/>
    </source>
</evidence>
<dbReference type="AlphaFoldDB" id="A0A4Y1QS98"/>
<evidence type="ECO:0000256" key="14">
    <source>
        <dbReference type="ARBA" id="ARBA00023242"/>
    </source>
</evidence>
<dbReference type="GO" id="GO:0003919">
    <property type="term" value="F:FMN adenylyltransferase activity"/>
    <property type="evidence" value="ECO:0007669"/>
    <property type="project" value="UniProtKB-EC"/>
</dbReference>
<evidence type="ECO:0000256" key="1">
    <source>
        <dbReference type="ARBA" id="ARBA00004726"/>
    </source>
</evidence>
<dbReference type="InterPro" id="IPR008547">
    <property type="entry name" value="DUF829_TMEM53"/>
</dbReference>
<dbReference type="CDD" id="cd02064">
    <property type="entry name" value="FAD_synthetase_N"/>
    <property type="match status" value="1"/>
</dbReference>
<reference evidence="18" key="1">
    <citation type="journal article" date="2019" name="Science">
        <title>Mutation of a bHLH transcription factor allowed almond domestication.</title>
        <authorList>
            <person name="Sanchez-Perez R."/>
            <person name="Pavan S."/>
            <person name="Mazzeo R."/>
            <person name="Moldovan C."/>
            <person name="Aiese Cigliano R."/>
            <person name="Del Cueto J."/>
            <person name="Ricciardi F."/>
            <person name="Lotti C."/>
            <person name="Ricciardi L."/>
            <person name="Dicenta F."/>
            <person name="Lopez-Marques R.L."/>
            <person name="Lindberg Moller B."/>
        </authorList>
    </citation>
    <scope>NUCLEOTIDE SEQUENCE</scope>
</reference>
<dbReference type="GO" id="GO:0009231">
    <property type="term" value="P:riboflavin biosynthetic process"/>
    <property type="evidence" value="ECO:0007669"/>
    <property type="project" value="InterPro"/>
</dbReference>
<evidence type="ECO:0000256" key="10">
    <source>
        <dbReference type="ARBA" id="ARBA00022827"/>
    </source>
</evidence>
<dbReference type="Gene3D" id="3.40.50.1820">
    <property type="entry name" value="alpha/beta hydrolase"/>
    <property type="match status" value="1"/>
</dbReference>
<dbReference type="PANTHER" id="PTHR12265:SF30">
    <property type="entry name" value="TRANSMEMBRANE PROTEIN 53"/>
    <property type="match status" value="1"/>
</dbReference>
<dbReference type="SUPFAM" id="SSF52374">
    <property type="entry name" value="Nucleotidylyl transferase"/>
    <property type="match status" value="1"/>
</dbReference>
<evidence type="ECO:0000256" key="5">
    <source>
        <dbReference type="ARBA" id="ARBA00022643"/>
    </source>
</evidence>
<dbReference type="Pfam" id="PF05705">
    <property type="entry name" value="DUF829"/>
    <property type="match status" value="1"/>
</dbReference>
<gene>
    <name evidence="18" type="ORF">Prudu_003056</name>
</gene>
<evidence type="ECO:0000256" key="16">
    <source>
        <dbReference type="SAM" id="SignalP"/>
    </source>
</evidence>
<keyword evidence="9" id="KW-0547">Nucleotide-binding</keyword>
<protein>
    <recommendedName>
        <fullName evidence="3">FAD synthase</fullName>
        <ecNumber evidence="3">2.7.7.2</ecNumber>
    </recommendedName>
</protein>
<keyword evidence="10" id="KW-0274">FAD</keyword>
<evidence type="ECO:0000256" key="11">
    <source>
        <dbReference type="ARBA" id="ARBA00022840"/>
    </source>
</evidence>
<dbReference type="Gene3D" id="3.40.50.620">
    <property type="entry name" value="HUPs"/>
    <property type="match status" value="1"/>
</dbReference>
<evidence type="ECO:0000256" key="12">
    <source>
        <dbReference type="ARBA" id="ARBA00022989"/>
    </source>
</evidence>
<dbReference type="InterPro" id="IPR015864">
    <property type="entry name" value="FAD_synthase"/>
</dbReference>
<evidence type="ECO:0000313" key="18">
    <source>
        <dbReference type="EMBL" id="BBG94706.1"/>
    </source>
</evidence>
<keyword evidence="13" id="KW-0472">Membrane</keyword>
<keyword evidence="14" id="KW-0539">Nucleus</keyword>
<keyword evidence="11" id="KW-0067">ATP-binding</keyword>
<feature type="chain" id="PRO_5021213759" description="FAD synthase" evidence="16">
    <location>
        <begin position="23"/>
        <end position="803"/>
    </location>
</feature>
<evidence type="ECO:0000256" key="8">
    <source>
        <dbReference type="ARBA" id="ARBA00022695"/>
    </source>
</evidence>
<sequence>MTDALVWFGFVVWTLLRELLLASDERCWQIMLSGGGGCSRLSNHLRLRDCDVRLHHQHLGSGSGSAFGFGFGFVFGFGLGRVGFYNNRVAQLRCCPFPFKPLSAHRMPFSSFVSSKSPPDIPTLSNCFSQREDERELFSEGLTSVAGGIVALGKFDALHIGHRELAIQASKVGPPFLLSFVGMAEVLGWEPRAPIVARCDRKRVLTSWAPYCGNMAPTEFQIEFSRVRHLTPRQFVEKLLKELGVRGVVAGENYRFGYKAAGDATELVRLCEEYGIGAYIINSVMDKNDYSININSSDVKDRGQVSSTRVRRALAVGDMKYVSQLLGRQHRLILMAKEQEGFRCGKNKLSVPKSCLLNLGPKEGLYEKCYVFIDDELVSCSVVIDTEYVHIEMDEVGASCGVVGTQDLSLLRIEFASGLTPLNSDDALSFSSGGKKERRNRRKLLGRCPLRVVIIGLSTDIDSPILLKTSQSNQSADLVKTTNPTTYKHDLSTSPSEVTYRWHLPEPNAIDVSGTSGCSSAKFRTVVVLLGWLGAKQKHLKKYAEWYTSRGFHVITFTLPMSEILKYQPGGKVEEHINSLVRHLADWLEGEHGKNLVFHTFSNTGWLTYGVMLEQFQKHDPSLMGRIRGCVVDSAPVAAPDPQVWASGFSAAFLKKHSVAAKGTVDSNESGMDALVGTKGVVAPKPAVTEAALLVVLEKFFEVILNLPTVNRRLSDVVGLLSARQPSCPQLYIYSSADRVIPAGSVESFIKQQRRAGHEVRACNFVSTPHVDHFRNDPKLYTSELTQFLEDCVLTCCKESHLS</sequence>
<dbReference type="GO" id="GO:0005640">
    <property type="term" value="C:nuclear outer membrane"/>
    <property type="evidence" value="ECO:0007669"/>
    <property type="project" value="UniProtKB-SubCell"/>
</dbReference>
<dbReference type="PANTHER" id="PTHR12265">
    <property type="entry name" value="TRANSMEMBRANE PROTEIN 53"/>
    <property type="match status" value="1"/>
</dbReference>
<comment type="similarity">
    <text evidence="2">Belongs to the TMEM53 family.</text>
</comment>
<evidence type="ECO:0000256" key="3">
    <source>
        <dbReference type="ARBA" id="ARBA00012393"/>
    </source>
</evidence>
<keyword evidence="8" id="KW-0548">Nucleotidyltransferase</keyword>
<dbReference type="EMBL" id="AP019297">
    <property type="protein sequence ID" value="BBG94706.1"/>
    <property type="molecule type" value="Genomic_DNA"/>
</dbReference>
<accession>A0A4Y1QS98</accession>
<evidence type="ECO:0000259" key="17">
    <source>
        <dbReference type="Pfam" id="PF06574"/>
    </source>
</evidence>
<dbReference type="InterPro" id="IPR014729">
    <property type="entry name" value="Rossmann-like_a/b/a_fold"/>
</dbReference>
<dbReference type="SUPFAM" id="SSF53474">
    <property type="entry name" value="alpha/beta-Hydrolases"/>
    <property type="match status" value="1"/>
</dbReference>
<comment type="subcellular location">
    <subcellularLocation>
        <location evidence="15">Nucleus outer membrane</location>
        <topology evidence="15">Single-pass membrane protein</topology>
    </subcellularLocation>
</comment>
<name>A0A4Y1QS98_PRUDU</name>
<keyword evidence="16" id="KW-0732">Signal</keyword>
<evidence type="ECO:0000256" key="6">
    <source>
        <dbReference type="ARBA" id="ARBA00022679"/>
    </source>
</evidence>
<evidence type="ECO:0000256" key="4">
    <source>
        <dbReference type="ARBA" id="ARBA00022630"/>
    </source>
</evidence>
<keyword evidence="6 18" id="KW-0808">Transferase</keyword>
<keyword evidence="7" id="KW-0812">Transmembrane</keyword>
<evidence type="ECO:0000256" key="2">
    <source>
        <dbReference type="ARBA" id="ARBA00007387"/>
    </source>
</evidence>
<keyword evidence="5" id="KW-0288">FMN</keyword>
<feature type="signal peptide" evidence="16">
    <location>
        <begin position="1"/>
        <end position="22"/>
    </location>
</feature>